<gene>
    <name evidence="1" type="ordered locus">SE_1490</name>
</gene>
<dbReference type="SUPFAM" id="SSF52540">
    <property type="entry name" value="P-loop containing nucleoside triphosphate hydrolases"/>
    <property type="match status" value="1"/>
</dbReference>
<name>A0A0H2VIG0_STAES</name>
<evidence type="ECO:0000313" key="2">
    <source>
        <dbReference type="Proteomes" id="UP000001411"/>
    </source>
</evidence>
<dbReference type="RefSeq" id="WP_002484404.1">
    <property type="nucleotide sequence ID" value="NC_004461.1"/>
</dbReference>
<accession>A0A0H2VIG0</accession>
<dbReference type="PANTHER" id="PTHR30121:SF6">
    <property type="entry name" value="SLR6007 PROTEIN"/>
    <property type="match status" value="1"/>
</dbReference>
<dbReference type="KEGG" id="sep:SE_1490"/>
<sequence length="649" mass="74679">MLNFKNKTEPPITELDFIDDGYDIETIAKIQPQGGIEFKERYFRTGSGYTTAITIYELPKVLNDNWLDPIINQAGIVAVFDTISIDRHEAIKKINRSIGEQATRKYEKTAKTLDKLEANDTYQSLLDLGSNIKIHGEIMKRVVIRLYLTKSTEQELEIFVKKIKKELESRSFKAQLMQFESKDNYLSMFLSYEQQKKKLKHFRVGCPIQAGQLAGSYYFNHQELLDERGTYLGNTMTNGSVIYDPFKFDDVRTFFNILVLGKMGMGKSTLLKMIEEDQFARGNFIRGFDKARDFAPMIKEQGGKIICLDGTDGCINMLQIFASASISESDLRVSQVNSYKIHLDKLKMQFKLLNADLTETDLKMVKSAFDMFYEEIGLIDKSKGENQNITDLPNEKYPIISQFRTFFKTTYKERTITNGTTEIMKNGFEKIEATLNELCDSYSEIFDGITTIENMENEQVVMFDIEGLTSYDESIKNCMLYTSLQLIWAQAIKNGRKYKNLVESGELDEKYAKRFMFFIDECHNLINSNDEDVVEFIVKFQKEMRKFMAGVIFATQSPQELIPENINAKVEPKLKQVFALTQAKFLLNMEESDVSVVEKALGSVIKESEYRRIPFLKRGQALLNISGYTTMFFNIEPTSQQLARFKGGI</sequence>
<dbReference type="OrthoDB" id="9804380at2"/>
<dbReference type="eggNOG" id="COG3451">
    <property type="taxonomic scope" value="Bacteria"/>
</dbReference>
<dbReference type="AlphaFoldDB" id="A0A0H2VIG0"/>
<reference evidence="1 2" key="1">
    <citation type="journal article" date="2003" name="Mol. Microbiol.">
        <title>Genome-based analysis of virulence genes in a non-biofilm-forming Staphylococcus epidermidis strain (ATCC 12228).</title>
        <authorList>
            <person name="Zhang Y.Q."/>
            <person name="Ren S.X."/>
            <person name="Li H.L."/>
            <person name="Wang Y.X."/>
            <person name="Fu G."/>
            <person name="Yang J."/>
            <person name="Qin Z.Q."/>
            <person name="Miao Y.G."/>
            <person name="Wang W.Y."/>
            <person name="Chen R.S."/>
            <person name="Shen Y."/>
            <person name="Chen Z."/>
            <person name="Yuan Z.H."/>
            <person name="Zhao G.P."/>
            <person name="Qu D."/>
            <person name="Danchin A."/>
            <person name="Wen Y.M."/>
        </authorList>
    </citation>
    <scope>NUCLEOTIDE SEQUENCE [LARGE SCALE GENOMIC DNA]</scope>
    <source>
        <strain evidence="2">ATCC 12228 / FDA PCI 1200</strain>
    </source>
</reference>
<proteinExistence type="predicted"/>
<dbReference type="PANTHER" id="PTHR30121">
    <property type="entry name" value="UNCHARACTERIZED PROTEIN YJGR-RELATED"/>
    <property type="match status" value="1"/>
</dbReference>
<protein>
    <submittedName>
        <fullName evidence="1">Putative ATPase TraE</fullName>
    </submittedName>
</protein>
<organism evidence="1 2">
    <name type="scientific">Staphylococcus epidermidis (strain ATCC 12228 / FDA PCI 1200)</name>
    <dbReference type="NCBI Taxonomy" id="176280"/>
    <lineage>
        <taxon>Bacteria</taxon>
        <taxon>Bacillati</taxon>
        <taxon>Bacillota</taxon>
        <taxon>Bacilli</taxon>
        <taxon>Bacillales</taxon>
        <taxon>Staphylococcaceae</taxon>
        <taxon>Staphylococcus</taxon>
    </lineage>
</organism>
<evidence type="ECO:0000313" key="1">
    <source>
        <dbReference type="EMBL" id="AAO05089.1"/>
    </source>
</evidence>
<dbReference type="Gene3D" id="3.40.50.300">
    <property type="entry name" value="P-loop containing nucleotide triphosphate hydrolases"/>
    <property type="match status" value="2"/>
</dbReference>
<dbReference type="PATRIC" id="fig|176280.10.peg.1453"/>
<dbReference type="InterPro" id="IPR027417">
    <property type="entry name" value="P-loop_NTPase"/>
</dbReference>
<dbReference type="HOGENOM" id="CLU_017194_1_0_9"/>
<dbReference type="EMBL" id="AE015929">
    <property type="protein sequence ID" value="AAO05089.1"/>
    <property type="molecule type" value="Genomic_DNA"/>
</dbReference>
<dbReference type="Proteomes" id="UP000001411">
    <property type="component" value="Chromosome"/>
</dbReference>
<dbReference type="InterPro" id="IPR051162">
    <property type="entry name" value="T4SS_component"/>
</dbReference>